<evidence type="ECO:0000313" key="9">
    <source>
        <dbReference type="EMBL" id="MBM7702383.1"/>
    </source>
</evidence>
<dbReference type="Proteomes" id="UP000809829">
    <property type="component" value="Unassembled WGS sequence"/>
</dbReference>
<keyword evidence="5 8" id="KW-0540">Nuclease</keyword>
<keyword evidence="10" id="KW-1185">Reference proteome</keyword>
<proteinExistence type="inferred from homology"/>
<organism evidence="9 10">
    <name type="scientific">Priestia iocasae</name>
    <dbReference type="NCBI Taxonomy" id="2291674"/>
    <lineage>
        <taxon>Bacteria</taxon>
        <taxon>Bacillati</taxon>
        <taxon>Bacillota</taxon>
        <taxon>Bacilli</taxon>
        <taxon>Bacillales</taxon>
        <taxon>Bacillaceae</taxon>
        <taxon>Priestia</taxon>
    </lineage>
</organism>
<keyword evidence="4 8" id="KW-0964">Secreted</keyword>
<evidence type="ECO:0000256" key="6">
    <source>
        <dbReference type="ARBA" id="ARBA00022759"/>
    </source>
</evidence>
<dbReference type="EC" id="3.1.27.-" evidence="8"/>
<evidence type="ECO:0000256" key="7">
    <source>
        <dbReference type="ARBA" id="ARBA00022801"/>
    </source>
</evidence>
<dbReference type="EMBL" id="JAFBFC010000002">
    <property type="protein sequence ID" value="MBM7702383.1"/>
    <property type="molecule type" value="Genomic_DNA"/>
</dbReference>
<evidence type="ECO:0000313" key="10">
    <source>
        <dbReference type="Proteomes" id="UP000809829"/>
    </source>
</evidence>
<comment type="similarity">
    <text evidence="2 8">Belongs to the ribonuclease N1/T1 family.</text>
</comment>
<dbReference type="Gene3D" id="3.10.450.30">
    <property type="entry name" value="Microbial ribonucleases"/>
    <property type="match status" value="1"/>
</dbReference>
<gene>
    <name evidence="9" type="ORF">JOC83_001217</name>
</gene>
<evidence type="ECO:0000256" key="8">
    <source>
        <dbReference type="PIRNR" id="PIRNR001013"/>
    </source>
</evidence>
<dbReference type="PIRSF" id="PIRSF001013">
    <property type="entry name" value="Barnase"/>
    <property type="match status" value="1"/>
</dbReference>
<evidence type="ECO:0000256" key="1">
    <source>
        <dbReference type="ARBA" id="ARBA00004613"/>
    </source>
</evidence>
<feature type="chain" id="PRO_5045016814" description="Ribonuclease" evidence="8">
    <location>
        <begin position="25"/>
        <end position="147"/>
    </location>
</feature>
<dbReference type="InterPro" id="IPR016191">
    <property type="entry name" value="Ribonuclease/ribotoxin"/>
</dbReference>
<evidence type="ECO:0000256" key="2">
    <source>
        <dbReference type="ARBA" id="ARBA00009006"/>
    </source>
</evidence>
<evidence type="ECO:0000256" key="3">
    <source>
        <dbReference type="ARBA" id="ARBA00022214"/>
    </source>
</evidence>
<dbReference type="PRINTS" id="PR00117">
    <property type="entry name" value="BARNASE"/>
</dbReference>
<dbReference type="Pfam" id="PF00545">
    <property type="entry name" value="Ribonuclease"/>
    <property type="match status" value="1"/>
</dbReference>
<evidence type="ECO:0000256" key="5">
    <source>
        <dbReference type="ARBA" id="ARBA00022722"/>
    </source>
</evidence>
<keyword evidence="8" id="KW-0732">Signal</keyword>
<keyword evidence="7 8" id="KW-0378">Hydrolase</keyword>
<comment type="subcellular location">
    <subcellularLocation>
        <location evidence="1 8">Secreted</location>
    </subcellularLocation>
</comment>
<dbReference type="SUPFAM" id="SSF53933">
    <property type="entry name" value="Microbial ribonucleases"/>
    <property type="match status" value="1"/>
</dbReference>
<accession>A0ABS2QSX9</accession>
<sequence length="147" mass="16460">MKRTVKFLMSIAMAFALLFGGTTAFDHSEKAEAAISYYATPTDFAGIIDYLKEYGHLPANFITKSEAQSIGWVSSQCNLAEVAPGYSIGGDVFQNREGLLPKKTGRVYYEADAYYTSGCRGAQRVVYSNDGLYYSTSDHYKTFQRWY</sequence>
<protein>
    <recommendedName>
        <fullName evidence="3 8">Ribonuclease</fullName>
        <ecNumber evidence="8">3.1.27.-</ecNumber>
    </recommendedName>
</protein>
<evidence type="ECO:0000256" key="4">
    <source>
        <dbReference type="ARBA" id="ARBA00022525"/>
    </source>
</evidence>
<feature type="signal peptide" evidence="8">
    <location>
        <begin position="1"/>
        <end position="24"/>
    </location>
</feature>
<name>A0ABS2QSX9_9BACI</name>
<comment type="caution">
    <text evidence="9">The sequence shown here is derived from an EMBL/GenBank/DDBJ whole genome shotgun (WGS) entry which is preliminary data.</text>
</comment>
<keyword evidence="6 8" id="KW-0255">Endonuclease</keyword>
<dbReference type="InterPro" id="IPR001887">
    <property type="entry name" value="Barnase"/>
</dbReference>
<dbReference type="InterPro" id="IPR000026">
    <property type="entry name" value="N1-like"/>
</dbReference>
<reference evidence="9 10" key="1">
    <citation type="submission" date="2021-01" db="EMBL/GenBank/DDBJ databases">
        <title>Genomic Encyclopedia of Type Strains, Phase IV (KMG-IV): sequencing the most valuable type-strain genomes for metagenomic binning, comparative biology and taxonomic classification.</title>
        <authorList>
            <person name="Goeker M."/>
        </authorList>
    </citation>
    <scope>NUCLEOTIDE SEQUENCE [LARGE SCALE GENOMIC DNA]</scope>
    <source>
        <strain evidence="9 10">DSM 104297</strain>
    </source>
</reference>